<sequence>MEIADHHKFSDFTAEIHGVIKNVFVLNNMLHTKFFRVQKRSIAPAVSIPHTLLSSGYSGALVHIRVRVREFHECEREKFRAFGARRKEISDAEVYELRNITVIHCISERPVTTFIQGRQVYTRTQSAQVRTPERRSGRFQQDLQGSIFQDPERRELALSPVADNFLNSL</sequence>
<evidence type="ECO:0000313" key="2">
    <source>
        <dbReference type="Proteomes" id="UP000007266"/>
    </source>
</evidence>
<accession>D6WJ82</accession>
<gene>
    <name evidence="1" type="primary">GLEAN_14738</name>
    <name evidence="1" type="ORF">TcasGA2_TC014738</name>
</gene>
<protein>
    <submittedName>
        <fullName evidence="1">Uncharacterized protein</fullName>
    </submittedName>
</protein>
<dbReference type="Proteomes" id="UP000007266">
    <property type="component" value="Linkage group 5"/>
</dbReference>
<organism evidence="1 2">
    <name type="scientific">Tribolium castaneum</name>
    <name type="common">Red flour beetle</name>
    <dbReference type="NCBI Taxonomy" id="7070"/>
    <lineage>
        <taxon>Eukaryota</taxon>
        <taxon>Metazoa</taxon>
        <taxon>Ecdysozoa</taxon>
        <taxon>Arthropoda</taxon>
        <taxon>Hexapoda</taxon>
        <taxon>Insecta</taxon>
        <taxon>Pterygota</taxon>
        <taxon>Neoptera</taxon>
        <taxon>Endopterygota</taxon>
        <taxon>Coleoptera</taxon>
        <taxon>Polyphaga</taxon>
        <taxon>Cucujiformia</taxon>
        <taxon>Tenebrionidae</taxon>
        <taxon>Tenebrionidae incertae sedis</taxon>
        <taxon>Tribolium</taxon>
    </lineage>
</organism>
<dbReference type="InParanoid" id="D6WJ82"/>
<proteinExistence type="predicted"/>
<name>D6WJ82_TRICA</name>
<dbReference type="AlphaFoldDB" id="D6WJ82"/>
<dbReference type="HOGENOM" id="CLU_1580548_0_0_1"/>
<reference evidence="1 2" key="1">
    <citation type="journal article" date="2008" name="Nature">
        <title>The genome of the model beetle and pest Tribolium castaneum.</title>
        <authorList>
            <consortium name="Tribolium Genome Sequencing Consortium"/>
            <person name="Richards S."/>
            <person name="Gibbs R.A."/>
            <person name="Weinstock G.M."/>
            <person name="Brown S.J."/>
            <person name="Denell R."/>
            <person name="Beeman R.W."/>
            <person name="Gibbs R."/>
            <person name="Beeman R.W."/>
            <person name="Brown S.J."/>
            <person name="Bucher G."/>
            <person name="Friedrich M."/>
            <person name="Grimmelikhuijzen C.J."/>
            <person name="Klingler M."/>
            <person name="Lorenzen M."/>
            <person name="Richards S."/>
            <person name="Roth S."/>
            <person name="Schroder R."/>
            <person name="Tautz D."/>
            <person name="Zdobnov E.M."/>
            <person name="Muzny D."/>
            <person name="Gibbs R.A."/>
            <person name="Weinstock G.M."/>
            <person name="Attaway T."/>
            <person name="Bell S."/>
            <person name="Buhay C.J."/>
            <person name="Chandrabose M.N."/>
            <person name="Chavez D."/>
            <person name="Clerk-Blankenburg K.P."/>
            <person name="Cree A."/>
            <person name="Dao M."/>
            <person name="Davis C."/>
            <person name="Chacko J."/>
            <person name="Dinh H."/>
            <person name="Dugan-Rocha S."/>
            <person name="Fowler G."/>
            <person name="Garner T.T."/>
            <person name="Garnes J."/>
            <person name="Gnirke A."/>
            <person name="Hawes A."/>
            <person name="Hernandez J."/>
            <person name="Hines S."/>
            <person name="Holder M."/>
            <person name="Hume J."/>
            <person name="Jhangiani S.N."/>
            <person name="Joshi V."/>
            <person name="Khan Z.M."/>
            <person name="Jackson L."/>
            <person name="Kovar C."/>
            <person name="Kowis A."/>
            <person name="Lee S."/>
            <person name="Lewis L.R."/>
            <person name="Margolis J."/>
            <person name="Morgan M."/>
            <person name="Nazareth L.V."/>
            <person name="Nguyen N."/>
            <person name="Okwuonu G."/>
            <person name="Parker D."/>
            <person name="Richards S."/>
            <person name="Ruiz S.J."/>
            <person name="Santibanez J."/>
            <person name="Savard J."/>
            <person name="Scherer S.E."/>
            <person name="Schneider B."/>
            <person name="Sodergren E."/>
            <person name="Tautz D."/>
            <person name="Vattahil S."/>
            <person name="Villasana D."/>
            <person name="White C.S."/>
            <person name="Wright R."/>
            <person name="Park Y."/>
            <person name="Beeman R.W."/>
            <person name="Lord J."/>
            <person name="Oppert B."/>
            <person name="Lorenzen M."/>
            <person name="Brown S."/>
            <person name="Wang L."/>
            <person name="Savard J."/>
            <person name="Tautz D."/>
            <person name="Richards S."/>
            <person name="Weinstock G."/>
            <person name="Gibbs R.A."/>
            <person name="Liu Y."/>
            <person name="Worley K."/>
            <person name="Weinstock G."/>
            <person name="Elsik C.G."/>
            <person name="Reese J.T."/>
            <person name="Elhaik E."/>
            <person name="Landan G."/>
            <person name="Graur D."/>
            <person name="Arensburger P."/>
            <person name="Atkinson P."/>
            <person name="Beeman R.W."/>
            <person name="Beidler J."/>
            <person name="Brown S.J."/>
            <person name="Demuth J.P."/>
            <person name="Drury D.W."/>
            <person name="Du Y.Z."/>
            <person name="Fujiwara H."/>
            <person name="Lorenzen M."/>
            <person name="Maselli V."/>
            <person name="Osanai M."/>
            <person name="Park Y."/>
            <person name="Robertson H.M."/>
            <person name="Tu Z."/>
            <person name="Wang J.J."/>
            <person name="Wang S."/>
            <person name="Richards S."/>
            <person name="Song H."/>
            <person name="Zhang L."/>
            <person name="Sodergren E."/>
            <person name="Werner D."/>
            <person name="Stanke M."/>
            <person name="Morgenstern B."/>
            <person name="Solovyev V."/>
            <person name="Kosarev P."/>
            <person name="Brown G."/>
            <person name="Chen H.C."/>
            <person name="Ermolaeva O."/>
            <person name="Hlavina W."/>
            <person name="Kapustin Y."/>
            <person name="Kiryutin B."/>
            <person name="Kitts P."/>
            <person name="Maglott D."/>
            <person name="Pruitt K."/>
            <person name="Sapojnikov V."/>
            <person name="Souvorov A."/>
            <person name="Mackey A.J."/>
            <person name="Waterhouse R.M."/>
            <person name="Wyder S."/>
            <person name="Zdobnov E.M."/>
            <person name="Zdobnov E.M."/>
            <person name="Wyder S."/>
            <person name="Kriventseva E.V."/>
            <person name="Kadowaki T."/>
            <person name="Bork P."/>
            <person name="Aranda M."/>
            <person name="Bao R."/>
            <person name="Beermann A."/>
            <person name="Berns N."/>
            <person name="Bolognesi R."/>
            <person name="Bonneton F."/>
            <person name="Bopp D."/>
            <person name="Brown S.J."/>
            <person name="Bucher G."/>
            <person name="Butts T."/>
            <person name="Chaumot A."/>
            <person name="Denell R.E."/>
            <person name="Ferrier D.E."/>
            <person name="Friedrich M."/>
            <person name="Gordon C.M."/>
            <person name="Jindra M."/>
            <person name="Klingler M."/>
            <person name="Lan Q."/>
            <person name="Lattorff H.M."/>
            <person name="Laudet V."/>
            <person name="von Levetsow C."/>
            <person name="Liu Z."/>
            <person name="Lutz R."/>
            <person name="Lynch J.A."/>
            <person name="da Fonseca R.N."/>
            <person name="Posnien N."/>
            <person name="Reuter R."/>
            <person name="Roth S."/>
            <person name="Savard J."/>
            <person name="Schinko J.B."/>
            <person name="Schmitt C."/>
            <person name="Schoppmeier M."/>
            <person name="Schroder R."/>
            <person name="Shippy T.D."/>
            <person name="Simonnet F."/>
            <person name="Marques-Souza H."/>
            <person name="Tautz D."/>
            <person name="Tomoyasu Y."/>
            <person name="Trauner J."/>
            <person name="Van der Zee M."/>
            <person name="Vervoort M."/>
            <person name="Wittkopp N."/>
            <person name="Wimmer E.A."/>
            <person name="Yang X."/>
            <person name="Jones A.K."/>
            <person name="Sattelle D.B."/>
            <person name="Ebert P.R."/>
            <person name="Nelson D."/>
            <person name="Scott J.G."/>
            <person name="Beeman R.W."/>
            <person name="Muthukrishnan S."/>
            <person name="Kramer K.J."/>
            <person name="Arakane Y."/>
            <person name="Beeman R.W."/>
            <person name="Zhu Q."/>
            <person name="Hogenkamp D."/>
            <person name="Dixit R."/>
            <person name="Oppert B."/>
            <person name="Jiang H."/>
            <person name="Zou Z."/>
            <person name="Marshall J."/>
            <person name="Elpidina E."/>
            <person name="Vinokurov K."/>
            <person name="Oppert C."/>
            <person name="Zou Z."/>
            <person name="Evans J."/>
            <person name="Lu Z."/>
            <person name="Zhao P."/>
            <person name="Sumathipala N."/>
            <person name="Altincicek B."/>
            <person name="Vilcinskas A."/>
            <person name="Williams M."/>
            <person name="Hultmark D."/>
            <person name="Hetru C."/>
            <person name="Jiang H."/>
            <person name="Grimmelikhuijzen C.J."/>
            <person name="Hauser F."/>
            <person name="Cazzamali G."/>
            <person name="Williamson M."/>
            <person name="Park Y."/>
            <person name="Li B."/>
            <person name="Tanaka Y."/>
            <person name="Predel R."/>
            <person name="Neupert S."/>
            <person name="Schachtner J."/>
            <person name="Verleyen P."/>
            <person name="Raible F."/>
            <person name="Bork P."/>
            <person name="Friedrich M."/>
            <person name="Walden K.K."/>
            <person name="Robertson H.M."/>
            <person name="Angeli S."/>
            <person name="Foret S."/>
            <person name="Bucher G."/>
            <person name="Schuetz S."/>
            <person name="Maleszka R."/>
            <person name="Wimmer E.A."/>
            <person name="Beeman R.W."/>
            <person name="Lorenzen M."/>
            <person name="Tomoyasu Y."/>
            <person name="Miller S.C."/>
            <person name="Grossmann D."/>
            <person name="Bucher G."/>
        </authorList>
    </citation>
    <scope>NUCLEOTIDE SEQUENCE [LARGE SCALE GENOMIC DNA]</scope>
    <source>
        <strain evidence="1 2">Georgia GA2</strain>
    </source>
</reference>
<evidence type="ECO:0000313" key="1">
    <source>
        <dbReference type="EMBL" id="EFA04437.1"/>
    </source>
</evidence>
<reference evidence="1 2" key="2">
    <citation type="journal article" date="2010" name="Nucleic Acids Res.">
        <title>BeetleBase in 2010: revisions to provide comprehensive genomic information for Tribolium castaneum.</title>
        <authorList>
            <person name="Kim H.S."/>
            <person name="Murphy T."/>
            <person name="Xia J."/>
            <person name="Caragea D."/>
            <person name="Park Y."/>
            <person name="Beeman R.W."/>
            <person name="Lorenzen M.D."/>
            <person name="Butcher S."/>
            <person name="Manak J.R."/>
            <person name="Brown S.J."/>
        </authorList>
    </citation>
    <scope>GENOME REANNOTATION</scope>
    <source>
        <strain evidence="1 2">Georgia GA2</strain>
    </source>
</reference>
<keyword evidence="2" id="KW-1185">Reference proteome</keyword>
<dbReference type="EMBL" id="KQ971343">
    <property type="protein sequence ID" value="EFA04437.1"/>
    <property type="molecule type" value="Genomic_DNA"/>
</dbReference>